<proteinExistence type="inferred from homology"/>
<sequence>MRGRVTELSNWIRLTCTNGIGCEAARKLLLAFGLPQQIFSATYNDLKQVVTERQAQALCLPLSETTQHLIEQTERWCDQPNNHFITLADPNYPTNLLEIPDPPTVLYVKGRLDLLSAASVAVVGSRNATEQGMKNARQFSASLSHGGITIISGMALGIDTAAHEGALAGFGATVAVIGTGADKVYPARNHELAHQIAAQGCIVSEYALGTPPIASNFPRRNRLISGLAQGVLVIEAAAQSGSLITARMAAEQGRDVFAIPGSIHSPLAKGCHQLIKQGAKLVETAQDILQELRLDHIAPNPSIAPTPSAARAAAETVDTIVSTDDDSLLAHMGYDPVHSDELALRSHLTSSVLSEKLLLLELEGLVEIMPGGLYRRLN</sequence>
<dbReference type="PANTHER" id="PTHR43022">
    <property type="entry name" value="PROTEIN SMF"/>
    <property type="match status" value="1"/>
</dbReference>
<dbReference type="Gene3D" id="3.40.50.450">
    <property type="match status" value="1"/>
</dbReference>
<evidence type="ECO:0000256" key="1">
    <source>
        <dbReference type="ARBA" id="ARBA00006525"/>
    </source>
</evidence>
<dbReference type="NCBIfam" id="TIGR00732">
    <property type="entry name" value="dprA"/>
    <property type="match status" value="1"/>
</dbReference>
<evidence type="ECO:0000259" key="2">
    <source>
        <dbReference type="Pfam" id="PF02481"/>
    </source>
</evidence>
<accession>A0A4R5W1I9</accession>
<organism evidence="4 5">
    <name type="scientific">Sapientia aquatica</name>
    <dbReference type="NCBI Taxonomy" id="1549640"/>
    <lineage>
        <taxon>Bacteria</taxon>
        <taxon>Pseudomonadati</taxon>
        <taxon>Pseudomonadota</taxon>
        <taxon>Betaproteobacteria</taxon>
        <taxon>Burkholderiales</taxon>
        <taxon>Oxalobacteraceae</taxon>
        <taxon>Sapientia</taxon>
    </lineage>
</organism>
<protein>
    <submittedName>
        <fullName evidence="4">DNA-protecting protein DprA</fullName>
    </submittedName>
</protein>
<dbReference type="AlphaFoldDB" id="A0A4R5W1I9"/>
<dbReference type="GO" id="GO:0009294">
    <property type="term" value="P:DNA-mediated transformation"/>
    <property type="evidence" value="ECO:0007669"/>
    <property type="project" value="InterPro"/>
</dbReference>
<evidence type="ECO:0000259" key="3">
    <source>
        <dbReference type="Pfam" id="PF17782"/>
    </source>
</evidence>
<name>A0A4R5W1I9_9BURK</name>
<feature type="domain" description="Smf/DprA SLOG" evidence="2">
    <location>
        <begin position="84"/>
        <end position="292"/>
    </location>
</feature>
<dbReference type="PANTHER" id="PTHR43022:SF1">
    <property type="entry name" value="PROTEIN SMF"/>
    <property type="match status" value="1"/>
</dbReference>
<gene>
    <name evidence="4" type="primary">dprA</name>
    <name evidence="4" type="ORF">E2I14_09760</name>
</gene>
<dbReference type="Gene3D" id="1.10.10.10">
    <property type="entry name" value="Winged helix-like DNA-binding domain superfamily/Winged helix DNA-binding domain"/>
    <property type="match status" value="1"/>
</dbReference>
<comment type="similarity">
    <text evidence="1">Belongs to the DprA/Smf family.</text>
</comment>
<dbReference type="Pfam" id="PF02481">
    <property type="entry name" value="DNA_processg_A"/>
    <property type="match status" value="1"/>
</dbReference>
<dbReference type="InterPro" id="IPR036388">
    <property type="entry name" value="WH-like_DNA-bd_sf"/>
</dbReference>
<keyword evidence="5" id="KW-1185">Reference proteome</keyword>
<dbReference type="Proteomes" id="UP000294829">
    <property type="component" value="Unassembled WGS sequence"/>
</dbReference>
<evidence type="ECO:0000313" key="4">
    <source>
        <dbReference type="EMBL" id="TDK65884.1"/>
    </source>
</evidence>
<reference evidence="4 5" key="1">
    <citation type="submission" date="2019-03" db="EMBL/GenBank/DDBJ databases">
        <title>Sapientia aquatica gen. nov., sp. nov., isolated from a crater lake.</title>
        <authorList>
            <person name="Felfoldi T."/>
            <person name="Szabo A."/>
            <person name="Toth E."/>
            <person name="Schumann P."/>
            <person name="Keki Z."/>
            <person name="Marialigeti K."/>
            <person name="Mathe I."/>
        </authorList>
    </citation>
    <scope>NUCLEOTIDE SEQUENCE [LARGE SCALE GENOMIC DNA]</scope>
    <source>
        <strain evidence="4 5">SA-152</strain>
    </source>
</reference>
<dbReference type="InterPro" id="IPR003488">
    <property type="entry name" value="DprA"/>
</dbReference>
<comment type="caution">
    <text evidence="4">The sequence shown here is derived from an EMBL/GenBank/DDBJ whole genome shotgun (WGS) entry which is preliminary data.</text>
</comment>
<dbReference type="InterPro" id="IPR041614">
    <property type="entry name" value="DprA_WH"/>
</dbReference>
<feature type="domain" description="DprA winged helix" evidence="3">
    <location>
        <begin position="313"/>
        <end position="372"/>
    </location>
</feature>
<evidence type="ECO:0000313" key="5">
    <source>
        <dbReference type="Proteomes" id="UP000294829"/>
    </source>
</evidence>
<dbReference type="EMBL" id="SMYL01000004">
    <property type="protein sequence ID" value="TDK65884.1"/>
    <property type="molecule type" value="Genomic_DNA"/>
</dbReference>
<dbReference type="OrthoDB" id="9785707at2"/>
<dbReference type="Pfam" id="PF17782">
    <property type="entry name" value="WHD_DprA"/>
    <property type="match status" value="1"/>
</dbReference>
<dbReference type="SUPFAM" id="SSF102405">
    <property type="entry name" value="MCP/YpsA-like"/>
    <property type="match status" value="1"/>
</dbReference>
<dbReference type="InterPro" id="IPR057666">
    <property type="entry name" value="DrpA_SLOG"/>
</dbReference>